<dbReference type="Gene3D" id="2.40.128.520">
    <property type="match status" value="1"/>
</dbReference>
<gene>
    <name evidence="3" type="ORF">ACFOW7_02945</name>
</gene>
<evidence type="ECO:0000256" key="1">
    <source>
        <dbReference type="SAM" id="SignalP"/>
    </source>
</evidence>
<proteinExistence type="predicted"/>
<organism evidence="3 4">
    <name type="scientific">Chitinimonas lacunae</name>
    <dbReference type="NCBI Taxonomy" id="1963018"/>
    <lineage>
        <taxon>Bacteria</taxon>
        <taxon>Pseudomonadati</taxon>
        <taxon>Pseudomonadota</taxon>
        <taxon>Betaproteobacteria</taxon>
        <taxon>Neisseriales</taxon>
        <taxon>Chitinibacteraceae</taxon>
        <taxon>Chitinimonas</taxon>
    </lineage>
</organism>
<feature type="chain" id="PRO_5046241602" evidence="1">
    <location>
        <begin position="16"/>
        <end position="142"/>
    </location>
</feature>
<dbReference type="Pfam" id="PF09917">
    <property type="entry name" value="DUF2147"/>
    <property type="match status" value="1"/>
</dbReference>
<evidence type="ECO:0000313" key="3">
    <source>
        <dbReference type="EMBL" id="MFC4158310.1"/>
    </source>
</evidence>
<dbReference type="RefSeq" id="WP_378167971.1">
    <property type="nucleotide sequence ID" value="NZ_JBHSBU010000001.1"/>
</dbReference>
<name>A0ABV8MLY9_9NEIS</name>
<evidence type="ECO:0000259" key="2">
    <source>
        <dbReference type="Pfam" id="PF09917"/>
    </source>
</evidence>
<evidence type="ECO:0000313" key="4">
    <source>
        <dbReference type="Proteomes" id="UP001595791"/>
    </source>
</evidence>
<reference evidence="4" key="1">
    <citation type="journal article" date="2019" name="Int. J. Syst. Evol. Microbiol.">
        <title>The Global Catalogue of Microorganisms (GCM) 10K type strain sequencing project: providing services to taxonomists for standard genome sequencing and annotation.</title>
        <authorList>
            <consortium name="The Broad Institute Genomics Platform"/>
            <consortium name="The Broad Institute Genome Sequencing Center for Infectious Disease"/>
            <person name="Wu L."/>
            <person name="Ma J."/>
        </authorList>
    </citation>
    <scope>NUCLEOTIDE SEQUENCE [LARGE SCALE GENOMIC DNA]</scope>
    <source>
        <strain evidence="4">LMG 29894</strain>
    </source>
</reference>
<dbReference type="EMBL" id="JBHSBU010000001">
    <property type="protein sequence ID" value="MFC4158310.1"/>
    <property type="molecule type" value="Genomic_DNA"/>
</dbReference>
<protein>
    <submittedName>
        <fullName evidence="3">DUF2147 domain-containing protein</fullName>
    </submittedName>
</protein>
<keyword evidence="4" id="KW-1185">Reference proteome</keyword>
<dbReference type="PANTHER" id="PTHR36919">
    <property type="entry name" value="BLR1215 PROTEIN"/>
    <property type="match status" value="1"/>
</dbReference>
<dbReference type="InterPro" id="IPR019223">
    <property type="entry name" value="DUF2147"/>
</dbReference>
<sequence>MIFALTLALGSLAHAADPSPVGLWKTIDDSTGKPRGMVELFQEGGELKGRIVKTFPKPGEPENPVCDRCKGDRRGKPVIGMVFLWGLKVDGAGWSGGEILDPDNGNIYSAKLELIDEGQKAKVRGFMGLSLLGRTQVWHREK</sequence>
<feature type="domain" description="DUF2147" evidence="2">
    <location>
        <begin position="22"/>
        <end position="140"/>
    </location>
</feature>
<comment type="caution">
    <text evidence="3">The sequence shown here is derived from an EMBL/GenBank/DDBJ whole genome shotgun (WGS) entry which is preliminary data.</text>
</comment>
<dbReference type="PANTHER" id="PTHR36919:SF3">
    <property type="entry name" value="BLL5882 PROTEIN"/>
    <property type="match status" value="1"/>
</dbReference>
<accession>A0ABV8MLY9</accession>
<feature type="signal peptide" evidence="1">
    <location>
        <begin position="1"/>
        <end position="15"/>
    </location>
</feature>
<keyword evidence="1" id="KW-0732">Signal</keyword>
<dbReference type="Proteomes" id="UP001595791">
    <property type="component" value="Unassembled WGS sequence"/>
</dbReference>